<keyword evidence="3" id="KW-1185">Reference proteome</keyword>
<dbReference type="PANTHER" id="PTHR36688:SF2">
    <property type="entry name" value="ENDONUCLEASE_EXONUCLEASE_PHOSPHATASE DOMAIN-CONTAINING PROTEIN"/>
    <property type="match status" value="1"/>
</dbReference>
<name>A0A9Q0IAI9_9TELE</name>
<dbReference type="CDD" id="cd01650">
    <property type="entry name" value="RT_nLTR_like"/>
    <property type="match status" value="1"/>
</dbReference>
<reference evidence="2" key="1">
    <citation type="submission" date="2022-07" db="EMBL/GenBank/DDBJ databases">
        <title>Chromosome-level genome of Muraenolepis orangiensis.</title>
        <authorList>
            <person name="Kim J."/>
        </authorList>
    </citation>
    <scope>NUCLEOTIDE SEQUENCE</scope>
    <source>
        <strain evidence="2">KU_S4_2022</strain>
        <tissue evidence="2">Muscle</tissue>
    </source>
</reference>
<sequence>MSGQFSTAELRAAIGNLRQGKSPGHDNIHPEFVTHQSETTSAWLCSFFSSCFQRSKLPKTWRRAAVIALLKPGKTAEDPKAYRPISLLCVPFKILERMILSRIEPVVDPQLPREQAGFRRGRSTVDQVTLLTQDIEDSFQAKEKVGVVLLDLTAAYDTVWHRGLHLKLLRTIPDRHMVKFIMEMLSNRSFILRTSDGQRSRLRRLRNGVPQGSVLSPLLFNIYIHDLPETTSRQYGYADDLAIMLRRTTWSAVEQGLNQDMSILAAYLRKWRLQLSTGKTVSAAYHLCNGEAKRELSVSVDNKRLEHQLAPKYLGVRLDRTLSYKRHLEEVRAKVTARVSLIRRLAGTTWGASARTLRISTQALVFSAAEYCAPVWSRSPHVKKVDPIINNALRIITVFLKESYKRMNVWEEVSQDVRHRRLSPIGETRWWAKDAALSKVFGKFGDPEKCLIDLIVTLMAIMDQEKVPHRQCERRQTVAAKCDIFLRGLVEYIKDGLVSFDLPSSLDGLRIELASRVDRHIQGRRLE</sequence>
<dbReference type="OrthoDB" id="10060824at2759"/>
<dbReference type="EMBL" id="JANIIK010000114">
    <property type="protein sequence ID" value="KAJ3590848.1"/>
    <property type="molecule type" value="Genomic_DNA"/>
</dbReference>
<dbReference type="InterPro" id="IPR043502">
    <property type="entry name" value="DNA/RNA_pol_sf"/>
</dbReference>
<gene>
    <name evidence="2" type="ORF">NHX12_008796</name>
</gene>
<dbReference type="AlphaFoldDB" id="A0A9Q0IAI9"/>
<feature type="domain" description="Reverse transcriptase" evidence="1">
    <location>
        <begin position="50"/>
        <end position="318"/>
    </location>
</feature>
<dbReference type="InterPro" id="IPR052560">
    <property type="entry name" value="RdDP_mobile_element"/>
</dbReference>
<dbReference type="InterPro" id="IPR000477">
    <property type="entry name" value="RT_dom"/>
</dbReference>
<evidence type="ECO:0000313" key="3">
    <source>
        <dbReference type="Proteomes" id="UP001148018"/>
    </source>
</evidence>
<proteinExistence type="predicted"/>
<evidence type="ECO:0000313" key="2">
    <source>
        <dbReference type="EMBL" id="KAJ3590848.1"/>
    </source>
</evidence>
<evidence type="ECO:0000259" key="1">
    <source>
        <dbReference type="PROSITE" id="PS50878"/>
    </source>
</evidence>
<dbReference type="Proteomes" id="UP001148018">
    <property type="component" value="Unassembled WGS sequence"/>
</dbReference>
<dbReference type="PANTHER" id="PTHR36688">
    <property type="entry name" value="ENDO/EXONUCLEASE/PHOSPHATASE DOMAIN-CONTAINING PROTEIN"/>
    <property type="match status" value="1"/>
</dbReference>
<dbReference type="PROSITE" id="PS50878">
    <property type="entry name" value="RT_POL"/>
    <property type="match status" value="1"/>
</dbReference>
<protein>
    <recommendedName>
        <fullName evidence="1">Reverse transcriptase domain-containing protein</fullName>
    </recommendedName>
</protein>
<comment type="caution">
    <text evidence="2">The sequence shown here is derived from an EMBL/GenBank/DDBJ whole genome shotgun (WGS) entry which is preliminary data.</text>
</comment>
<dbReference type="Pfam" id="PF00078">
    <property type="entry name" value="RVT_1"/>
    <property type="match status" value="1"/>
</dbReference>
<organism evidence="2 3">
    <name type="scientific">Muraenolepis orangiensis</name>
    <name type="common">Patagonian moray cod</name>
    <dbReference type="NCBI Taxonomy" id="630683"/>
    <lineage>
        <taxon>Eukaryota</taxon>
        <taxon>Metazoa</taxon>
        <taxon>Chordata</taxon>
        <taxon>Craniata</taxon>
        <taxon>Vertebrata</taxon>
        <taxon>Euteleostomi</taxon>
        <taxon>Actinopterygii</taxon>
        <taxon>Neopterygii</taxon>
        <taxon>Teleostei</taxon>
        <taxon>Neoteleostei</taxon>
        <taxon>Acanthomorphata</taxon>
        <taxon>Zeiogadaria</taxon>
        <taxon>Gadariae</taxon>
        <taxon>Gadiformes</taxon>
        <taxon>Muraenolepidoidei</taxon>
        <taxon>Muraenolepididae</taxon>
        <taxon>Muraenolepis</taxon>
    </lineage>
</organism>
<dbReference type="SUPFAM" id="SSF56672">
    <property type="entry name" value="DNA/RNA polymerases"/>
    <property type="match status" value="1"/>
</dbReference>
<accession>A0A9Q0IAI9</accession>